<evidence type="ECO:0000313" key="5">
    <source>
        <dbReference type="Proteomes" id="UP001187531"/>
    </source>
</evidence>
<evidence type="ECO:0000256" key="2">
    <source>
        <dbReference type="PROSITE-ProRule" id="PRU00497"/>
    </source>
</evidence>
<feature type="signal peptide" evidence="3">
    <location>
        <begin position="1"/>
        <end position="17"/>
    </location>
</feature>
<gene>
    <name evidence="4" type="ORF">QYM36_010694</name>
</gene>
<proteinExistence type="predicted"/>
<evidence type="ECO:0000256" key="1">
    <source>
        <dbReference type="ARBA" id="ARBA00022460"/>
    </source>
</evidence>
<dbReference type="AlphaFoldDB" id="A0AA88L268"/>
<sequence length="105" mass="11285">MKAVCAILALCIAAAAAQNAAEPVPILRFNNELGEQLGQYNFEFESADGVVREEKGEQIPTSDTEGEFGAYKEGVITYKSPEGKTVTLRFVAGPNGYEPKLKISS</sequence>
<evidence type="ECO:0000256" key="3">
    <source>
        <dbReference type="SAM" id="SignalP"/>
    </source>
</evidence>
<keyword evidence="5" id="KW-1185">Reference proteome</keyword>
<dbReference type="InterPro" id="IPR000618">
    <property type="entry name" value="Insect_cuticle"/>
</dbReference>
<keyword evidence="1 2" id="KW-0193">Cuticle</keyword>
<organism evidence="4 5">
    <name type="scientific">Artemia franciscana</name>
    <name type="common">Brine shrimp</name>
    <name type="synonym">Artemia sanfranciscana</name>
    <dbReference type="NCBI Taxonomy" id="6661"/>
    <lineage>
        <taxon>Eukaryota</taxon>
        <taxon>Metazoa</taxon>
        <taxon>Ecdysozoa</taxon>
        <taxon>Arthropoda</taxon>
        <taxon>Crustacea</taxon>
        <taxon>Branchiopoda</taxon>
        <taxon>Anostraca</taxon>
        <taxon>Artemiidae</taxon>
        <taxon>Artemia</taxon>
    </lineage>
</organism>
<dbReference type="PROSITE" id="PS00233">
    <property type="entry name" value="CHIT_BIND_RR_1"/>
    <property type="match status" value="1"/>
</dbReference>
<name>A0AA88L268_ARTSF</name>
<dbReference type="Proteomes" id="UP001187531">
    <property type="component" value="Unassembled WGS sequence"/>
</dbReference>
<reference evidence="4" key="1">
    <citation type="submission" date="2023-07" db="EMBL/GenBank/DDBJ databases">
        <title>Chromosome-level genome assembly of Artemia franciscana.</title>
        <authorList>
            <person name="Jo E."/>
        </authorList>
    </citation>
    <scope>NUCLEOTIDE SEQUENCE</scope>
    <source>
        <tissue evidence="4">Whole body</tissue>
    </source>
</reference>
<dbReference type="GO" id="GO:0062129">
    <property type="term" value="C:chitin-based extracellular matrix"/>
    <property type="evidence" value="ECO:0007669"/>
    <property type="project" value="TreeGrafter"/>
</dbReference>
<dbReference type="PANTHER" id="PTHR10380">
    <property type="entry name" value="CUTICLE PROTEIN"/>
    <property type="match status" value="1"/>
</dbReference>
<dbReference type="GO" id="GO:0008010">
    <property type="term" value="F:structural constituent of chitin-based larval cuticle"/>
    <property type="evidence" value="ECO:0007669"/>
    <property type="project" value="TreeGrafter"/>
</dbReference>
<dbReference type="Pfam" id="PF00379">
    <property type="entry name" value="Chitin_bind_4"/>
    <property type="match status" value="1"/>
</dbReference>
<dbReference type="InterPro" id="IPR050468">
    <property type="entry name" value="Cuticle_Struct_Prot"/>
</dbReference>
<evidence type="ECO:0000313" key="4">
    <source>
        <dbReference type="EMBL" id="KAK2716203.1"/>
    </source>
</evidence>
<dbReference type="EMBL" id="JAVRJZ010000012">
    <property type="protein sequence ID" value="KAK2716203.1"/>
    <property type="molecule type" value="Genomic_DNA"/>
</dbReference>
<feature type="chain" id="PRO_5041709215" evidence="3">
    <location>
        <begin position="18"/>
        <end position="105"/>
    </location>
</feature>
<dbReference type="InterPro" id="IPR031311">
    <property type="entry name" value="CHIT_BIND_RR_consensus"/>
</dbReference>
<dbReference type="PROSITE" id="PS51155">
    <property type="entry name" value="CHIT_BIND_RR_2"/>
    <property type="match status" value="1"/>
</dbReference>
<dbReference type="PANTHER" id="PTHR10380:SF173">
    <property type="entry name" value="CUTICULAR PROTEIN 47EF, ISOFORM C-RELATED"/>
    <property type="match status" value="1"/>
</dbReference>
<protein>
    <submittedName>
        <fullName evidence="4">Uncharacterized protein</fullName>
    </submittedName>
</protein>
<comment type="caution">
    <text evidence="4">The sequence shown here is derived from an EMBL/GenBank/DDBJ whole genome shotgun (WGS) entry which is preliminary data.</text>
</comment>
<accession>A0AA88L268</accession>
<keyword evidence="3" id="KW-0732">Signal</keyword>